<comment type="similarity">
    <text evidence="2">Belongs to the bacterial sugar transferase family.</text>
</comment>
<evidence type="ECO:0000256" key="6">
    <source>
        <dbReference type="ARBA" id="ARBA00023136"/>
    </source>
</evidence>
<dbReference type="NCBIfam" id="TIGR03025">
    <property type="entry name" value="EPS_sugtrans"/>
    <property type="match status" value="1"/>
</dbReference>
<dbReference type="Proteomes" id="UP001209681">
    <property type="component" value="Unassembled WGS sequence"/>
</dbReference>
<evidence type="ECO:0000256" key="4">
    <source>
        <dbReference type="ARBA" id="ARBA00022692"/>
    </source>
</evidence>
<gene>
    <name evidence="9" type="ORF">OOT00_13860</name>
</gene>
<reference evidence="9 10" key="1">
    <citation type="submission" date="2022-11" db="EMBL/GenBank/DDBJ databases">
        <title>Desulfobotulus tamanensis H1 sp. nov. - anaerobic, alkaliphilic, sulphate reducing bacterium isolated from terrestrial mud volcano.</title>
        <authorList>
            <person name="Frolova A."/>
            <person name="Merkel A.Y."/>
            <person name="Slobodkin A.I."/>
        </authorList>
    </citation>
    <scope>NUCLEOTIDE SEQUENCE [LARGE SCALE GENOMIC DNA]</scope>
    <source>
        <strain evidence="9 10">H1</strain>
    </source>
</reference>
<dbReference type="Gene3D" id="3.40.50.720">
    <property type="entry name" value="NAD(P)-binding Rossmann-like Domain"/>
    <property type="match status" value="1"/>
</dbReference>
<evidence type="ECO:0000256" key="1">
    <source>
        <dbReference type="ARBA" id="ARBA00004141"/>
    </source>
</evidence>
<evidence type="ECO:0000313" key="9">
    <source>
        <dbReference type="EMBL" id="MCW7755070.1"/>
    </source>
</evidence>
<name>A0ABT3NCC9_9BACT</name>
<dbReference type="Pfam" id="PF13727">
    <property type="entry name" value="CoA_binding_3"/>
    <property type="match status" value="1"/>
</dbReference>
<keyword evidence="6 7" id="KW-0472">Membrane</keyword>
<dbReference type="Pfam" id="PF02397">
    <property type="entry name" value="Bac_transf"/>
    <property type="match status" value="1"/>
</dbReference>
<feature type="domain" description="Bacterial sugar transferase" evidence="8">
    <location>
        <begin position="285"/>
        <end position="474"/>
    </location>
</feature>
<dbReference type="GO" id="GO:0016740">
    <property type="term" value="F:transferase activity"/>
    <property type="evidence" value="ECO:0007669"/>
    <property type="project" value="UniProtKB-KW"/>
</dbReference>
<accession>A0ABT3NCC9</accession>
<feature type="transmembrane region" description="Helical" evidence="7">
    <location>
        <begin position="12"/>
        <end position="31"/>
    </location>
</feature>
<keyword evidence="5 7" id="KW-1133">Transmembrane helix</keyword>
<comment type="caution">
    <text evidence="9">The sequence shown here is derived from an EMBL/GenBank/DDBJ whole genome shotgun (WGS) entry which is preliminary data.</text>
</comment>
<dbReference type="InterPro" id="IPR003362">
    <property type="entry name" value="Bact_transf"/>
</dbReference>
<evidence type="ECO:0000256" key="2">
    <source>
        <dbReference type="ARBA" id="ARBA00006464"/>
    </source>
</evidence>
<dbReference type="PANTHER" id="PTHR30576:SF10">
    <property type="entry name" value="SLL5057 PROTEIN"/>
    <property type="match status" value="1"/>
</dbReference>
<protein>
    <submittedName>
        <fullName evidence="9">Sugar transferase</fullName>
    </submittedName>
</protein>
<dbReference type="PANTHER" id="PTHR30576">
    <property type="entry name" value="COLANIC BIOSYNTHESIS UDP-GLUCOSE LIPID CARRIER TRANSFERASE"/>
    <property type="match status" value="1"/>
</dbReference>
<dbReference type="RefSeq" id="WP_265425986.1">
    <property type="nucleotide sequence ID" value="NZ_JAPFPW010000021.1"/>
</dbReference>
<dbReference type="InterPro" id="IPR017475">
    <property type="entry name" value="EPS_sugar_tfrase"/>
</dbReference>
<dbReference type="EMBL" id="JAPFPW010000021">
    <property type="protein sequence ID" value="MCW7755070.1"/>
    <property type="molecule type" value="Genomic_DNA"/>
</dbReference>
<keyword evidence="3 9" id="KW-0808">Transferase</keyword>
<feature type="transmembrane region" description="Helical" evidence="7">
    <location>
        <begin position="51"/>
        <end position="72"/>
    </location>
</feature>
<feature type="transmembrane region" description="Helical" evidence="7">
    <location>
        <begin position="290"/>
        <end position="311"/>
    </location>
</feature>
<evidence type="ECO:0000313" key="10">
    <source>
        <dbReference type="Proteomes" id="UP001209681"/>
    </source>
</evidence>
<keyword evidence="10" id="KW-1185">Reference proteome</keyword>
<evidence type="ECO:0000256" key="7">
    <source>
        <dbReference type="SAM" id="Phobius"/>
    </source>
</evidence>
<organism evidence="9 10">
    <name type="scientific">Desulfobotulus pelophilus</name>
    <dbReference type="NCBI Taxonomy" id="2823377"/>
    <lineage>
        <taxon>Bacteria</taxon>
        <taxon>Pseudomonadati</taxon>
        <taxon>Thermodesulfobacteriota</taxon>
        <taxon>Desulfobacteria</taxon>
        <taxon>Desulfobacterales</taxon>
        <taxon>Desulfobacteraceae</taxon>
        <taxon>Desulfobotulus</taxon>
    </lineage>
</organism>
<proteinExistence type="inferred from homology"/>
<sequence>MLRENSDTLNSFHRLADLVLTAFSFLIAYGIKKNGFFGLGGLSQEPDYRLVVLFILVIWYFVFDWNRVYAPFRNQNIAEILLRLYKSVFVSLMVFSLAIYLLKIEGLSRALILLFVSVNLTLLTFSKVAVFRMLASVRSNGYNYKNILVVGSRTRAAIFMRSILDKAEKGYRICGCLETDRDRLGVWVAGSIHVTAHVDELKNILETQVVDELVFAMPLKKIDNADELIVMAEDMGVKCRIIPDWQLHYLMYKPDTATIRFESFLGTPSIALHMITGNDRLLMYKTAIDYIFCVLAFIFLLPLFVLIGAAIRICSPGPVFYKQKRIGLHGRVFEVYKFRTMVMDADAMLDQLKDLNEADGPAFKIKNDPRIIPWVGTFLRKTSLDELPQIMNVLKGEMSLVGPRPPLPSEVGEYSVWQRRRLSMKPGLTCIWQIAPGRNDIRFDDWMRMDLEYIDNWSLWLDMKLVMKTIKSVLLGAGR</sequence>
<feature type="transmembrane region" description="Helical" evidence="7">
    <location>
        <begin position="110"/>
        <end position="130"/>
    </location>
</feature>
<feature type="transmembrane region" description="Helical" evidence="7">
    <location>
        <begin position="84"/>
        <end position="104"/>
    </location>
</feature>
<comment type="subcellular location">
    <subcellularLocation>
        <location evidence="1">Membrane</location>
        <topology evidence="1">Multi-pass membrane protein</topology>
    </subcellularLocation>
</comment>
<keyword evidence="4 7" id="KW-0812">Transmembrane</keyword>
<evidence type="ECO:0000256" key="3">
    <source>
        <dbReference type="ARBA" id="ARBA00022679"/>
    </source>
</evidence>
<evidence type="ECO:0000259" key="8">
    <source>
        <dbReference type="Pfam" id="PF02397"/>
    </source>
</evidence>
<evidence type="ECO:0000256" key="5">
    <source>
        <dbReference type="ARBA" id="ARBA00022989"/>
    </source>
</evidence>